<evidence type="ECO:0000256" key="2">
    <source>
        <dbReference type="ARBA" id="ARBA00022803"/>
    </source>
</evidence>
<dbReference type="GO" id="GO:0055087">
    <property type="term" value="C:Ski complex"/>
    <property type="evidence" value="ECO:0007669"/>
    <property type="project" value="InterPro"/>
</dbReference>
<dbReference type="Pfam" id="PF14559">
    <property type="entry name" value="TPR_19"/>
    <property type="match status" value="2"/>
</dbReference>
<dbReference type="Gene3D" id="1.25.40.10">
    <property type="entry name" value="Tetratricopeptide repeat domain"/>
    <property type="match status" value="5"/>
</dbReference>
<dbReference type="Pfam" id="PF13432">
    <property type="entry name" value="TPR_16"/>
    <property type="match status" value="1"/>
</dbReference>
<dbReference type="SUPFAM" id="SSF48452">
    <property type="entry name" value="TPR-like"/>
    <property type="match status" value="3"/>
</dbReference>
<dbReference type="PROSITE" id="PS50293">
    <property type="entry name" value="TPR_REGION"/>
    <property type="match status" value="1"/>
</dbReference>
<dbReference type="SMART" id="SM00028">
    <property type="entry name" value="TPR"/>
    <property type="match status" value="9"/>
</dbReference>
<dbReference type="PROSITE" id="PS50005">
    <property type="entry name" value="TPR"/>
    <property type="match status" value="3"/>
</dbReference>
<feature type="repeat" description="TPR" evidence="3">
    <location>
        <begin position="655"/>
        <end position="688"/>
    </location>
</feature>
<feature type="repeat" description="TPR" evidence="3">
    <location>
        <begin position="990"/>
        <end position="1023"/>
    </location>
</feature>
<feature type="region of interest" description="Disordered" evidence="4">
    <location>
        <begin position="324"/>
        <end position="352"/>
    </location>
</feature>
<evidence type="ECO:0000313" key="6">
    <source>
        <dbReference type="Proteomes" id="UP001174936"/>
    </source>
</evidence>
<dbReference type="InterPro" id="IPR011990">
    <property type="entry name" value="TPR-like_helical_dom_sf"/>
</dbReference>
<keyword evidence="1" id="KW-0677">Repeat</keyword>
<evidence type="ECO:0008006" key="7">
    <source>
        <dbReference type="Google" id="ProtNLM"/>
    </source>
</evidence>
<dbReference type="InterPro" id="IPR040962">
    <property type="entry name" value="TPR_22"/>
</dbReference>
<comment type="caution">
    <text evidence="5">The sequence shown here is derived from an EMBL/GenBank/DDBJ whole genome shotgun (WGS) entry which is preliminary data.</text>
</comment>
<dbReference type="Pfam" id="PF13181">
    <property type="entry name" value="TPR_8"/>
    <property type="match status" value="1"/>
</dbReference>
<feature type="repeat" description="TPR" evidence="3">
    <location>
        <begin position="458"/>
        <end position="491"/>
    </location>
</feature>
<dbReference type="Proteomes" id="UP001174936">
    <property type="component" value="Unassembled WGS sequence"/>
</dbReference>
<gene>
    <name evidence="5" type="ORF">B0T16DRAFT_325052</name>
</gene>
<feature type="compositionally biased region" description="Acidic residues" evidence="4">
    <location>
        <begin position="337"/>
        <end position="347"/>
    </location>
</feature>
<dbReference type="PANTHER" id="PTHR15704:SF7">
    <property type="entry name" value="SUPERKILLER COMPLEX PROTEIN 3"/>
    <property type="match status" value="1"/>
</dbReference>
<evidence type="ECO:0000256" key="1">
    <source>
        <dbReference type="ARBA" id="ARBA00022737"/>
    </source>
</evidence>
<dbReference type="GO" id="GO:0006401">
    <property type="term" value="P:RNA catabolic process"/>
    <property type="evidence" value="ECO:0007669"/>
    <property type="project" value="InterPro"/>
</dbReference>
<name>A0AA40CUG5_9PEZI</name>
<dbReference type="InterPro" id="IPR019734">
    <property type="entry name" value="TPR_rpt"/>
</dbReference>
<proteinExistence type="predicted"/>
<dbReference type="Pfam" id="PF13174">
    <property type="entry name" value="TPR_6"/>
    <property type="match status" value="1"/>
</dbReference>
<sequence length="1430" mass="157834">MASTKALLKAVNEAIKQQKWDSTIESAGEVIEKDAKNYQAHIFLAFALDKKGKLEEAEAAYTAAASLKPADAQVWQGLIKLCQRQGNKKLKQYQNAVLKLAEIYRDANEMYKCQEAVDRFIDHARAQGERLQYAEALDLILPGSPIYPALEGRVPNPAKTYETQAQIIETEEKKRINTLIGERRTRIGARINEVTLEVKREVYSHSFLAQLYQNIIDWSSDDEIRRNYEEKLIQYCYERLVAWPPGEVKDREVERVRKLSNDMVIIKHPFKFAWDIAINWQNNKEIWEWDVNILRQYCLFFPDSDLSKVIMGFLTSAVSPFPKEASQQQEASKTGAPEEESEDDEEGGVSTTYVPVTEEDRLLTMTEGISGVESLFAFRLMGEYNQYLEEYESNAELMRRALAHLKSERAKTGLGFRATEDAFSLYLGTALVFYQTPRHHQEAKSLFDGVLAHDPLSTPALIGVGLIYEEEEEYDEAIDFLERALKRAPDNLHVRAEAAWVKALKGDFDNGAAELEACIPLLTKKGQTINKELLSQTQYRLGFCIWNADTSKAARKNRKGAYAYFLESLKNNLNYAPAFTSLGIYYADYAKDKKRARKCFQKAVELSPSEVESAERLARSFADDGDWDRVELVAQRVVDSGKVKPPPGSKRKGISWPVSALGVAELNKQDYNKAIVSFQAALRISPNDYHSWVGLGESYHGSGRYIAAGKAIINAQKLEEAGDPSITGETWFTKFILADVKRELGDFDDAISLYRQVITDRPDEGGVAIALMQTLVDNAASSLERGFFGKAIDLAKEMLDFATRAPTAIVETFNFWKAVGDACSIFSSIQAGIADFPTEAVRRLVGGDDAAPEFQVMRDIDGVGTDIVQTAGIFPKDETVGVDLTKVIQATILAHKRAIHVCSEDVHAHAVAYYNLGWAEYRAHGCLPQAIRKKSTRYLKAAMACFKRAIELEAGNSEFWNALGVVTSEINPSVAQHSFVRSLHLNERGAHTWTNLGTLALLQNDLTFANEAFTRAQSADPDHAHAWLGQAFVALLVGNPKEARLLFTHAIDIAESSSVSPRRHYSVSIFDHLLVSPSGQPVTLLIQPILALKQLQALNPHDLAYGHLAGLFEERADQGEQSVATLQRVCAAVEAEYEVTESAEALKHFAIAKADLARCYLATGAFDKAIEAGEFAIQLSSDDGGESELTAEERRKVRLGGHVTMGLAHYYTKEVDEAVTLFEAALGESNGDPDTACILAQVLWATGTSEARERAREVLFEVIENAPHHVQSVLLLGVIALLDEDEESLEAVVQELQSLRASDEGVTPSEQSQLGEILRAIAALDGKEDVPKGEGVLVGASQAQTDTMSYPYLPHGWSELAALGGSEAEGAAEMALRVAQKGVPPRGDLGAEDLAGAYAGTGRVVDAQTAIMVAPWERSGWVALGQAVKG</sequence>
<dbReference type="Pfam" id="PF18833">
    <property type="entry name" value="TPR_22"/>
    <property type="match status" value="1"/>
</dbReference>
<evidence type="ECO:0000313" key="5">
    <source>
        <dbReference type="EMBL" id="KAK0649444.1"/>
    </source>
</evidence>
<dbReference type="InterPro" id="IPR039226">
    <property type="entry name" value="Ski3/TTC37"/>
</dbReference>
<organism evidence="5 6">
    <name type="scientific">Cercophora newfieldiana</name>
    <dbReference type="NCBI Taxonomy" id="92897"/>
    <lineage>
        <taxon>Eukaryota</taxon>
        <taxon>Fungi</taxon>
        <taxon>Dikarya</taxon>
        <taxon>Ascomycota</taxon>
        <taxon>Pezizomycotina</taxon>
        <taxon>Sordariomycetes</taxon>
        <taxon>Sordariomycetidae</taxon>
        <taxon>Sordariales</taxon>
        <taxon>Lasiosphaeriaceae</taxon>
        <taxon>Cercophora</taxon>
    </lineage>
</organism>
<evidence type="ECO:0000256" key="3">
    <source>
        <dbReference type="PROSITE-ProRule" id="PRU00339"/>
    </source>
</evidence>
<keyword evidence="2 3" id="KW-0802">TPR repeat</keyword>
<dbReference type="PANTHER" id="PTHR15704">
    <property type="entry name" value="SUPERKILLER 3 PROTEIN-RELATED"/>
    <property type="match status" value="1"/>
</dbReference>
<keyword evidence="6" id="KW-1185">Reference proteome</keyword>
<dbReference type="EMBL" id="JAULSV010000003">
    <property type="protein sequence ID" value="KAK0649444.1"/>
    <property type="molecule type" value="Genomic_DNA"/>
</dbReference>
<evidence type="ECO:0000256" key="4">
    <source>
        <dbReference type="SAM" id="MobiDB-lite"/>
    </source>
</evidence>
<protein>
    <recommendedName>
        <fullName evidence="7">TPR-like protein</fullName>
    </recommendedName>
</protein>
<accession>A0AA40CUG5</accession>
<reference evidence="5" key="1">
    <citation type="submission" date="2023-06" db="EMBL/GenBank/DDBJ databases">
        <title>Genome-scale phylogeny and comparative genomics of the fungal order Sordariales.</title>
        <authorList>
            <consortium name="Lawrence Berkeley National Laboratory"/>
            <person name="Hensen N."/>
            <person name="Bonometti L."/>
            <person name="Westerberg I."/>
            <person name="Brannstrom I.O."/>
            <person name="Guillou S."/>
            <person name="Cros-Aarteil S."/>
            <person name="Calhoun S."/>
            <person name="Haridas S."/>
            <person name="Kuo A."/>
            <person name="Mondo S."/>
            <person name="Pangilinan J."/>
            <person name="Riley R."/>
            <person name="Labutti K."/>
            <person name="Andreopoulos B."/>
            <person name="Lipzen A."/>
            <person name="Chen C."/>
            <person name="Yanf M."/>
            <person name="Daum C."/>
            <person name="Ng V."/>
            <person name="Clum A."/>
            <person name="Steindorff A."/>
            <person name="Ohm R."/>
            <person name="Martin F."/>
            <person name="Silar P."/>
            <person name="Natvig D."/>
            <person name="Lalanne C."/>
            <person name="Gautier V."/>
            <person name="Ament-Velasquez S.L."/>
            <person name="Kruys A."/>
            <person name="Hutchinson M.I."/>
            <person name="Powell A.J."/>
            <person name="Barry K."/>
            <person name="Miller A.N."/>
            <person name="Grigoriev I.V."/>
            <person name="Debuchy R."/>
            <person name="Gladieux P."/>
            <person name="Thoren M.H."/>
            <person name="Johannesson H."/>
        </authorList>
    </citation>
    <scope>NUCLEOTIDE SEQUENCE</scope>
    <source>
        <strain evidence="5">SMH2532-1</strain>
    </source>
</reference>